<evidence type="ECO:0008006" key="3">
    <source>
        <dbReference type="Google" id="ProtNLM"/>
    </source>
</evidence>
<organism evidence="1 2">
    <name type="scientific">Prorocentrum cordatum</name>
    <dbReference type="NCBI Taxonomy" id="2364126"/>
    <lineage>
        <taxon>Eukaryota</taxon>
        <taxon>Sar</taxon>
        <taxon>Alveolata</taxon>
        <taxon>Dinophyceae</taxon>
        <taxon>Prorocentrales</taxon>
        <taxon>Prorocentraceae</taxon>
        <taxon>Prorocentrum</taxon>
    </lineage>
</organism>
<gene>
    <name evidence="1" type="ORF">PCOR1329_LOCUS66455</name>
</gene>
<name>A0ABN9WDZ1_9DINO</name>
<evidence type="ECO:0000313" key="1">
    <source>
        <dbReference type="EMBL" id="CAK0884572.1"/>
    </source>
</evidence>
<comment type="caution">
    <text evidence="1">The sequence shown here is derived from an EMBL/GenBank/DDBJ whole genome shotgun (WGS) entry which is preliminary data.</text>
</comment>
<accession>A0ABN9WDZ1</accession>
<keyword evidence="2" id="KW-1185">Reference proteome</keyword>
<sequence length="530" mass="58602">MSVAARVPAGVCSRFQTVCHGLSQCPLRHRQRVAGRPCWFAACVPVSCLGDDAGLQSLAWRLLLLRHAVSLSGRWHAPRVGAGEWHILRLFHPGQTLWEPEALLDNRCLDGAGEDGAFDVVTVTDLPARAHALLGSAPWHRPVRMLRPPDESWRFRFFDAERHILSYVAHLRRRGMGDRLVLYLDAFDTAWLGCDTNLTQAFEAMGKPIFFAAEFDLYPAGLAGYPKPVADHEEIAKAQKLPRCRPPSTFPVRWEASPVDQHEPCLAKSDDGGIRGSQQERGFTDDGALAVYVNGGVYGGRAAALEVAIRRLLSVTLDYGGSVAVNLAQRSVAPRSFALHQRTGQVHSVLFQRPICIAHANGGGFSDNTFQLLRTAAMLKFDTVASVGSEQVLASEALRVDLGGSDRIAVDGSLCFGRHGPLMSWRGMLTMLNLAVPTQIATFQGLEFFVLREVKRAAGSEGAPSFRVIGRQWSPIFIRGPSRRPNSTAQTHEDRNRFDILPFQLRVRQGDCLGWRCQFRCDLTYSDRLE</sequence>
<reference evidence="1" key="1">
    <citation type="submission" date="2023-10" db="EMBL/GenBank/DDBJ databases">
        <authorList>
            <person name="Chen Y."/>
            <person name="Shah S."/>
            <person name="Dougan E. K."/>
            <person name="Thang M."/>
            <person name="Chan C."/>
        </authorList>
    </citation>
    <scope>NUCLEOTIDE SEQUENCE [LARGE SCALE GENOMIC DNA]</scope>
</reference>
<feature type="non-terminal residue" evidence="1">
    <location>
        <position position="530"/>
    </location>
</feature>
<dbReference type="Proteomes" id="UP001189429">
    <property type="component" value="Unassembled WGS sequence"/>
</dbReference>
<evidence type="ECO:0000313" key="2">
    <source>
        <dbReference type="Proteomes" id="UP001189429"/>
    </source>
</evidence>
<dbReference type="EMBL" id="CAUYUJ010018561">
    <property type="protein sequence ID" value="CAK0884572.1"/>
    <property type="molecule type" value="Genomic_DNA"/>
</dbReference>
<proteinExistence type="predicted"/>
<protein>
    <recommendedName>
        <fullName evidence="3">Protein xylosyltransferase</fullName>
    </recommendedName>
</protein>